<protein>
    <submittedName>
        <fullName evidence="6">T9SS type A sorting domain-containing protein</fullName>
    </submittedName>
</protein>
<dbReference type="EMBL" id="JAKVQD010000010">
    <property type="protein sequence ID" value="MCH4554071.1"/>
    <property type="molecule type" value="Genomic_DNA"/>
</dbReference>
<evidence type="ECO:0000313" key="7">
    <source>
        <dbReference type="Proteomes" id="UP001156141"/>
    </source>
</evidence>
<dbReference type="InterPro" id="IPR026444">
    <property type="entry name" value="Secre_tail"/>
</dbReference>
<evidence type="ECO:0000256" key="1">
    <source>
        <dbReference type="ARBA" id="ARBA00022729"/>
    </source>
</evidence>
<evidence type="ECO:0000259" key="4">
    <source>
        <dbReference type="Pfam" id="PF18962"/>
    </source>
</evidence>
<reference evidence="6" key="1">
    <citation type="submission" date="2022-02" db="EMBL/GenBank/DDBJ databases">
        <title>Aestuariibaculum sp., a marine bacterium isolated from sediment in Guangxi.</title>
        <authorList>
            <person name="Ying J."/>
        </authorList>
    </citation>
    <scope>NUCLEOTIDE SEQUENCE</scope>
    <source>
        <strain evidence="6">L182</strain>
    </source>
</reference>
<feature type="chain" id="PRO_5047489284" evidence="3">
    <location>
        <begin position="22"/>
        <end position="2274"/>
    </location>
</feature>
<proteinExistence type="predicted"/>
<dbReference type="RefSeq" id="WP_240575370.1">
    <property type="nucleotide sequence ID" value="NZ_CP136709.1"/>
</dbReference>
<feature type="signal peptide" evidence="3">
    <location>
        <begin position="1"/>
        <end position="21"/>
    </location>
</feature>
<feature type="domain" description="T9SS-like galactose binding" evidence="5">
    <location>
        <begin position="171"/>
        <end position="259"/>
    </location>
</feature>
<keyword evidence="7" id="KW-1185">Reference proteome</keyword>
<dbReference type="Pfam" id="PF18962">
    <property type="entry name" value="Por_Secre_tail"/>
    <property type="match status" value="1"/>
</dbReference>
<feature type="compositionally biased region" description="Acidic residues" evidence="2">
    <location>
        <begin position="1989"/>
        <end position="2005"/>
    </location>
</feature>
<feature type="domain" description="T9SS-like galactose binding" evidence="5">
    <location>
        <begin position="28"/>
        <end position="158"/>
    </location>
</feature>
<organism evidence="6 7">
    <name type="scientific">Aestuariibaculum lutulentum</name>
    <dbReference type="NCBI Taxonomy" id="2920935"/>
    <lineage>
        <taxon>Bacteria</taxon>
        <taxon>Pseudomonadati</taxon>
        <taxon>Bacteroidota</taxon>
        <taxon>Flavobacteriia</taxon>
        <taxon>Flavobacteriales</taxon>
        <taxon>Flavobacteriaceae</taxon>
    </lineage>
</organism>
<dbReference type="NCBIfam" id="TIGR04183">
    <property type="entry name" value="Por_Secre_tail"/>
    <property type="match status" value="1"/>
</dbReference>
<evidence type="ECO:0000259" key="5">
    <source>
        <dbReference type="Pfam" id="PF23759"/>
    </source>
</evidence>
<evidence type="ECO:0000256" key="3">
    <source>
        <dbReference type="SAM" id="SignalP"/>
    </source>
</evidence>
<evidence type="ECO:0000256" key="2">
    <source>
        <dbReference type="SAM" id="MobiDB-lite"/>
    </source>
</evidence>
<feature type="domain" description="Secretion system C-terminal sorting" evidence="4">
    <location>
        <begin position="2197"/>
        <end position="2265"/>
    </location>
</feature>
<dbReference type="InterPro" id="IPR056600">
    <property type="entry name" value="GBD_T9SS_assoc"/>
</dbReference>
<dbReference type="Proteomes" id="UP001156141">
    <property type="component" value="Unassembled WGS sequence"/>
</dbReference>
<dbReference type="InterPro" id="IPR021655">
    <property type="entry name" value="Put_metal-bd"/>
</dbReference>
<dbReference type="Pfam" id="PF23759">
    <property type="entry name" value="GBD_T9SS_assoc"/>
    <property type="match status" value="2"/>
</dbReference>
<keyword evidence="1 3" id="KW-0732">Signal</keyword>
<feature type="region of interest" description="Disordered" evidence="2">
    <location>
        <begin position="1869"/>
        <end position="1889"/>
    </location>
</feature>
<feature type="region of interest" description="Disordered" evidence="2">
    <location>
        <begin position="1979"/>
        <end position="2022"/>
    </location>
</feature>
<dbReference type="Pfam" id="PF11617">
    <property type="entry name" value="Cu-binding_MopE"/>
    <property type="match status" value="29"/>
</dbReference>
<name>A0ABS9RM89_9FLAO</name>
<gene>
    <name evidence="6" type="ORF">MKW35_15695</name>
</gene>
<comment type="caution">
    <text evidence="6">The sequence shown here is derived from an EMBL/GenBank/DDBJ whole genome shotgun (WGS) entry which is preliminary data.</text>
</comment>
<accession>A0ABS9RM89</accession>
<sequence length="2274" mass="242644">MNKIGFIFVLLFCFVSKNAFGQVAPPVNDICGGAIELPVDISGECTPLLVTVNADVEDSMIADPGCADYQGDDLWYRVIVPSSGGVRIQTSISDGSITDTGLAVYKGLDCSSLSLISCNDDISNSSFFSGLTIAESAGTTVYVRVWEYGGSLDSGTFNICAFSIVPPPIASNDDCSSAISLDIGVTCSSVIGSNNATNSEDIDPTIPGVGCGSYEGRDVWYTVTIPSSRNIVIETYEDDGSITDAGMAIYSGNCGPNSLSLLSCDDDSNEGLNTTFKFERIELTNLSQGQVIYIRIWSFNNSELGTFNICAIDPGSLDDDNDGDGYSENQGDCNDANPSFYPGATEICDGLDNDCDGEIDEGLGLVSYYPDVDGDGHGDNNASPVSVCSALQPIGYVDNNEDCDDTNALINPDASEVADNGIDEDCDGFDLKTWYQDADTDTYGDGSQIEQSNMQPEGYVSIAGDCDDDNATVYPGATELCDGLDNDCDGATDEGLELISYYLDSDGDGFGDNNAIPTVICADLQPENTVANNEDCDDSTADINPGADEIPDNGIDEDCDGDDLKTWYLDADSDTFGDEFQTMLSNNQPLGYVSNNLDCNDSDENINPGTEDLPDNGIDEDCDGSDLKTWYQDADNDTYGNPNISTESNSQPNGYVSNSDDCNDNVSAINPDATEICDGIDNNCDGSIDEGLELISYYPDLDEDGYGDNNAIPVEICSALQPDKTVNNNEDCDDSDPDINPVATEIPDNGIDEDCDGGDLKTWYQDADSDTYGNPNISLESNNQPNGYVANSQDCNDSVATINPGATEVCDGIDNDCDGSIDEGLQLISYYPDLDEDGYGDASSTPTVVCSGLKPIQTVTNNLDCDDTNAAINPSAIEICDGIDNDCDGSIDEGLQLISYYPDLDEDGYGDATSTPTKVCSALQPDKTVTNNLDCDDANAAINPNAPEICDGIDNNCDGVIDEGLELISYYPDIDDDGFGDANAIPIILCSALQPDKTVTNNLDCDDSDALVNPGQEEIIGNLKDDDCNPDTPDSALNIDDDGDGFTENEGDCDDTNALINPDASEVADNGIDEDCDGFDLKTWYQDADTDTYGDGSQIEQSNMQPEGYVSIAGDCDDDNATVYPGATELCDGLDNDCDGATDEGLELISYYLDSDGDGFGDNNAIPTVICADLQPENTVANNEDCDDSTADINPGADEIPDNGIDEDCDGDDLKTWYLDADSDTFGDEFQTMLSNNQPLGYVSNNLDCNDSNSNINPGTEDIPDNGIDEDCDGSDLKTWYQDADNDTYGNPNINTESNSQPNGYVSNSDDCNDNVSAINPDATEICDGIDNNCDGSIDEGLQLISYYPDLDEDGYGDNNAIPVEICSALQPENTVANNEDCDDSNPDINPVASEIPDNGIDEDCDGGDLKTWYQDADSDNYGNPNISVESNNQPNGYVANSLDCNDSVAAINPGATEVCDGVDNDCDGSIDEGLQLISYYPDLDEDGYGDATASPTIVCSGLKPLQTVTNNLDCDDADAEINPSAIEICDGIDNDCDGSVDEGLQLISYYPDLDEDGFGDAMATPTKVCSALQPDKTVTNNLDCDDLDALVNPNQEEIIGNLKDDDCNPSTPDSALNIDDDGDGFTENDGDCDDTKASVNPNATDIPDNGVDENCDGFDLKTWYLDADNDSYGDETSRLYANTQPQGYVANKLDCNDNQSSINPGVTDIPDNGIDENCDGFDLKTWYRDLDHDNFGNPDQSILSNTQPAGYVSDNTDCNDSQALAYPGRIEVCDGIDNDCDGEIDEGVTTIYYADTDNDGYGDSNSTVESCSSPAGYVENDLDCDDTNALINPSQQDVIGSGVDSNCDGMHSWYQDDDQDGYGSSVIILSSNSSPSSGESNNNLDCDDSNSEISPVALEICDGIDNNCDGQIDEDLALVDYYPDIDGDGYGDSFSLPVSVCSALKPSDYVEDNSDCNDSDANVNPGKSEILDNLIDDDCNPDTLDSSADTDDDGDGFSENEGDCDDTKANINPNATEIPDNGIDENCDDFDLKTWYLDADGDSFGDLSQTILSNNQPDNYVSNSTDCNDNESLSYPGNPEVCDGIDNNCDGEIDEGLLLISFYPDLDGDGYGDRNATPITVCLGLQPQGTVTNNLDLNDDNGDVNPDAVEICDGIDNDSDGEIDEGFPDSDGDGIADCVDTLSVEAFDFSNIIIKPNPFSASITIELPLKYQDVELNIVLYDISGRIILRKDMTMTKGRLSLSGLDYLNQGVYVIKVTSNINNSEAIKRLIKF</sequence>
<evidence type="ECO:0000313" key="6">
    <source>
        <dbReference type="EMBL" id="MCH4554071.1"/>
    </source>
</evidence>
<feature type="compositionally biased region" description="Low complexity" evidence="2">
    <location>
        <begin position="1869"/>
        <end position="1885"/>
    </location>
</feature>